<sequence>MSNADGFDELISGIETEMNQALIEKRGTAVVALARITGVVYTEAIAAGVPHVLAQEMATDYWAKEMHPEVTAVADDQDGDE</sequence>
<dbReference type="EMBL" id="BNBD01000011">
    <property type="protein sequence ID" value="GHF61106.1"/>
    <property type="molecule type" value="Genomic_DNA"/>
</dbReference>
<dbReference type="AlphaFoldDB" id="A0A919B6C5"/>
<keyword evidence="2" id="KW-1185">Reference proteome</keyword>
<protein>
    <submittedName>
        <fullName evidence="1">Uncharacterized protein</fullName>
    </submittedName>
</protein>
<dbReference type="RefSeq" id="WP_190131790.1">
    <property type="nucleotide sequence ID" value="NZ_BNBD01000011.1"/>
</dbReference>
<reference evidence="1" key="1">
    <citation type="journal article" date="2014" name="Int. J. Syst. Evol. Microbiol.">
        <title>Complete genome sequence of Corynebacterium casei LMG S-19264T (=DSM 44701T), isolated from a smear-ripened cheese.</title>
        <authorList>
            <consortium name="US DOE Joint Genome Institute (JGI-PGF)"/>
            <person name="Walter F."/>
            <person name="Albersmeier A."/>
            <person name="Kalinowski J."/>
            <person name="Ruckert C."/>
        </authorList>
    </citation>
    <scope>NUCLEOTIDE SEQUENCE</scope>
    <source>
        <strain evidence="1">JCM 4059</strain>
    </source>
</reference>
<dbReference type="Proteomes" id="UP000638313">
    <property type="component" value="Unassembled WGS sequence"/>
</dbReference>
<proteinExistence type="predicted"/>
<organism evidence="1 2">
    <name type="scientific">Streptomyces mashuensis</name>
    <dbReference type="NCBI Taxonomy" id="33904"/>
    <lineage>
        <taxon>Bacteria</taxon>
        <taxon>Bacillati</taxon>
        <taxon>Actinomycetota</taxon>
        <taxon>Actinomycetes</taxon>
        <taxon>Kitasatosporales</taxon>
        <taxon>Streptomycetaceae</taxon>
        <taxon>Streptomyces</taxon>
    </lineage>
</organism>
<reference evidence="1" key="2">
    <citation type="submission" date="2020-09" db="EMBL/GenBank/DDBJ databases">
        <authorList>
            <person name="Sun Q."/>
            <person name="Ohkuma M."/>
        </authorList>
    </citation>
    <scope>NUCLEOTIDE SEQUENCE</scope>
    <source>
        <strain evidence="1">JCM 4059</strain>
    </source>
</reference>
<comment type="caution">
    <text evidence="1">The sequence shown here is derived from an EMBL/GenBank/DDBJ whole genome shotgun (WGS) entry which is preliminary data.</text>
</comment>
<name>A0A919B6C5_9ACTN</name>
<evidence type="ECO:0000313" key="2">
    <source>
        <dbReference type="Proteomes" id="UP000638313"/>
    </source>
</evidence>
<gene>
    <name evidence="1" type="ORF">GCM10010218_48300</name>
</gene>
<evidence type="ECO:0000313" key="1">
    <source>
        <dbReference type="EMBL" id="GHF61106.1"/>
    </source>
</evidence>
<accession>A0A919B6C5</accession>